<evidence type="ECO:0008006" key="3">
    <source>
        <dbReference type="Google" id="ProtNLM"/>
    </source>
</evidence>
<comment type="caution">
    <text evidence="1">The sequence shown here is derived from an EMBL/GenBank/DDBJ whole genome shotgun (WGS) entry which is preliminary data.</text>
</comment>
<dbReference type="Pfam" id="PF13489">
    <property type="entry name" value="Methyltransf_23"/>
    <property type="match status" value="1"/>
</dbReference>
<proteinExistence type="predicted"/>
<dbReference type="Gene3D" id="3.40.50.150">
    <property type="entry name" value="Vaccinia Virus protein VP39"/>
    <property type="match status" value="1"/>
</dbReference>
<organism evidence="1 2">
    <name type="scientific">Clonostachys chloroleuca</name>
    <dbReference type="NCBI Taxonomy" id="1926264"/>
    <lineage>
        <taxon>Eukaryota</taxon>
        <taxon>Fungi</taxon>
        <taxon>Dikarya</taxon>
        <taxon>Ascomycota</taxon>
        <taxon>Pezizomycotina</taxon>
        <taxon>Sordariomycetes</taxon>
        <taxon>Hypocreomycetidae</taxon>
        <taxon>Hypocreales</taxon>
        <taxon>Bionectriaceae</taxon>
        <taxon>Clonostachys</taxon>
    </lineage>
</organism>
<name>A0AA35M327_9HYPO</name>
<dbReference type="InterPro" id="IPR029063">
    <property type="entry name" value="SAM-dependent_MTases_sf"/>
</dbReference>
<evidence type="ECO:0000313" key="1">
    <source>
        <dbReference type="EMBL" id="CAI6089606.1"/>
    </source>
</evidence>
<accession>A0AA35M327</accession>
<dbReference type="EMBL" id="CABFNP030001008">
    <property type="protein sequence ID" value="CAI6089606.1"/>
    <property type="molecule type" value="Genomic_DNA"/>
</dbReference>
<dbReference type="CDD" id="cd02440">
    <property type="entry name" value="AdoMet_MTases"/>
    <property type="match status" value="1"/>
</dbReference>
<dbReference type="Proteomes" id="UP001160390">
    <property type="component" value="Unassembled WGS sequence"/>
</dbReference>
<protein>
    <recommendedName>
        <fullName evidence="3">Methyltransferase domain-containing protein</fullName>
    </recommendedName>
</protein>
<evidence type="ECO:0000313" key="2">
    <source>
        <dbReference type="Proteomes" id="UP001160390"/>
    </source>
</evidence>
<dbReference type="AlphaFoldDB" id="A0AA35M327"/>
<reference evidence="1" key="1">
    <citation type="submission" date="2023-01" db="EMBL/GenBank/DDBJ databases">
        <authorList>
            <person name="Piombo E."/>
        </authorList>
    </citation>
    <scope>NUCLEOTIDE SEQUENCE</scope>
</reference>
<gene>
    <name evidence="1" type="ORF">CCHLO57077_00012049</name>
</gene>
<dbReference type="SUPFAM" id="SSF53335">
    <property type="entry name" value="S-adenosyl-L-methionine-dependent methyltransferases"/>
    <property type="match status" value="1"/>
</dbReference>
<sequence length="282" mass="31612">MALSSSVYILNAATPTLEQERLDFQHHHLFKPLAGKLVPEHILIHLQARSEPKVADLATGTGLWLQELASQLPSDATLDGYDYDVSKFRATETLPANVRLGFGDVLKPFSSELHGRYDLVHLRLLMYALKADQWAKVCENVLTLLKPGGWLLWGETGYPMWQCFPISPAWNQYLDIEMRGAGMLGRDVAVPLRLLQQVRDAGFVDCDDKHFSSISVTGLEKRMTQLMRAISFQSLRGLVEKGGVEGMRTHDEAERLTRAIMEDMKSREANCGMTWVWGLGAG</sequence>
<keyword evidence="2" id="KW-1185">Reference proteome</keyword>